<proteinExistence type="inferred from homology"/>
<gene>
    <name evidence="13" type="primary">LOC111137158</name>
</gene>
<keyword evidence="8 11" id="KW-0333">Golgi apparatus</keyword>
<evidence type="ECO:0000256" key="3">
    <source>
        <dbReference type="ARBA" id="ARBA00022676"/>
    </source>
</evidence>
<keyword evidence="4" id="KW-0808">Transferase</keyword>
<evidence type="ECO:0000256" key="1">
    <source>
        <dbReference type="ARBA" id="ARBA00004323"/>
    </source>
</evidence>
<keyword evidence="12" id="KW-1185">Reference proteome</keyword>
<protein>
    <recommendedName>
        <fullName evidence="11">Hexosyltransferase</fullName>
        <ecNumber evidence="11">2.4.1.-</ecNumber>
    </recommendedName>
</protein>
<reference evidence="13" key="1">
    <citation type="submission" date="2025-08" db="UniProtKB">
        <authorList>
            <consortium name="RefSeq"/>
        </authorList>
    </citation>
    <scope>IDENTIFICATION</scope>
    <source>
        <tissue evidence="13">Whole sample</tissue>
    </source>
</reference>
<dbReference type="Pfam" id="PF01762">
    <property type="entry name" value="Galactosyl_T"/>
    <property type="match status" value="1"/>
</dbReference>
<dbReference type="GeneID" id="111137158"/>
<organism evidence="12 13">
    <name type="scientific">Crassostrea virginica</name>
    <name type="common">Eastern oyster</name>
    <dbReference type="NCBI Taxonomy" id="6565"/>
    <lineage>
        <taxon>Eukaryota</taxon>
        <taxon>Metazoa</taxon>
        <taxon>Spiralia</taxon>
        <taxon>Lophotrochozoa</taxon>
        <taxon>Mollusca</taxon>
        <taxon>Bivalvia</taxon>
        <taxon>Autobranchia</taxon>
        <taxon>Pteriomorphia</taxon>
        <taxon>Ostreida</taxon>
        <taxon>Ostreoidea</taxon>
        <taxon>Ostreidae</taxon>
        <taxon>Crassostrea</taxon>
    </lineage>
</organism>
<evidence type="ECO:0000256" key="5">
    <source>
        <dbReference type="ARBA" id="ARBA00022692"/>
    </source>
</evidence>
<evidence type="ECO:0000313" key="13">
    <source>
        <dbReference type="RefSeq" id="XP_022344183.1"/>
    </source>
</evidence>
<keyword evidence="3 11" id="KW-0328">Glycosyltransferase</keyword>
<keyword evidence="7 11" id="KW-1133">Transmembrane helix</keyword>
<evidence type="ECO:0000256" key="9">
    <source>
        <dbReference type="ARBA" id="ARBA00023136"/>
    </source>
</evidence>
<dbReference type="FunFam" id="3.90.550.50:FF:000001">
    <property type="entry name" value="Hexosyltransferase"/>
    <property type="match status" value="1"/>
</dbReference>
<dbReference type="KEGG" id="cvn:111137158"/>
<keyword evidence="6 11" id="KW-0735">Signal-anchor</keyword>
<dbReference type="OrthoDB" id="5512589at2759"/>
<evidence type="ECO:0000256" key="10">
    <source>
        <dbReference type="ARBA" id="ARBA00023180"/>
    </source>
</evidence>
<keyword evidence="5 11" id="KW-0812">Transmembrane</keyword>
<dbReference type="EC" id="2.4.1.-" evidence="11"/>
<accession>A0A8B8EX62</accession>
<name>A0A8B8EX62_CRAVI</name>
<evidence type="ECO:0000256" key="2">
    <source>
        <dbReference type="ARBA" id="ARBA00008661"/>
    </source>
</evidence>
<comment type="similarity">
    <text evidence="2 11">Belongs to the glycosyltransferase 31 family.</text>
</comment>
<dbReference type="Proteomes" id="UP000694844">
    <property type="component" value="Chromosome 5"/>
</dbReference>
<sequence length="324" mass="37396">MKPRFACFTIPLSIVFLSFVVYMSMRYTGRKYDVKGTFSNGKRFPDMDYSFISNEHNFQYLISEPKTCQQEDSIFLLVVVCVSPANTLQRQTIRETWGSIVREENSFVKLVFLLGNPHNASLQTEILIESAQHQDIVQEDFIDSYRNLSIKSVSLLKWVAQFCKEAKYILKVDDDMFIHIPNLISILRTLVPYKAVLGCQNIGASPIRDPSSKWYTSEKEYSKRFYPHYVSGTAYVLTQDSIKPLLNASQSVALFWLEDIFITGICRRLAKVQIIHRNEFTYLKRDPSACSFKKAVSGHRYSMSEIRKIWKEIQDNVPCPSKAG</sequence>
<dbReference type="GO" id="GO:0000139">
    <property type="term" value="C:Golgi membrane"/>
    <property type="evidence" value="ECO:0007669"/>
    <property type="project" value="UniProtKB-SubCell"/>
</dbReference>
<dbReference type="AlphaFoldDB" id="A0A8B8EX62"/>
<dbReference type="InterPro" id="IPR002659">
    <property type="entry name" value="Glyco_trans_31"/>
</dbReference>
<dbReference type="GO" id="GO:0006493">
    <property type="term" value="P:protein O-linked glycosylation"/>
    <property type="evidence" value="ECO:0007669"/>
    <property type="project" value="TreeGrafter"/>
</dbReference>
<evidence type="ECO:0000256" key="4">
    <source>
        <dbReference type="ARBA" id="ARBA00022679"/>
    </source>
</evidence>
<evidence type="ECO:0000256" key="11">
    <source>
        <dbReference type="RuleBase" id="RU363063"/>
    </source>
</evidence>
<evidence type="ECO:0000256" key="6">
    <source>
        <dbReference type="ARBA" id="ARBA00022968"/>
    </source>
</evidence>
<feature type="transmembrane region" description="Helical" evidence="11">
    <location>
        <begin position="5"/>
        <end position="25"/>
    </location>
</feature>
<keyword evidence="9 11" id="KW-0472">Membrane</keyword>
<evidence type="ECO:0000256" key="7">
    <source>
        <dbReference type="ARBA" id="ARBA00022989"/>
    </source>
</evidence>
<comment type="subcellular location">
    <subcellularLocation>
        <location evidence="1 11">Golgi apparatus membrane</location>
        <topology evidence="1 11">Single-pass type II membrane protein</topology>
    </subcellularLocation>
</comment>
<evidence type="ECO:0000313" key="12">
    <source>
        <dbReference type="Proteomes" id="UP000694844"/>
    </source>
</evidence>
<dbReference type="Gene3D" id="3.90.550.50">
    <property type="match status" value="1"/>
</dbReference>
<dbReference type="RefSeq" id="XP_022344183.1">
    <property type="nucleotide sequence ID" value="XM_022488475.1"/>
</dbReference>
<dbReference type="PANTHER" id="PTHR11214">
    <property type="entry name" value="BETA-1,3-N-ACETYLGLUCOSAMINYLTRANSFERASE"/>
    <property type="match status" value="1"/>
</dbReference>
<dbReference type="GO" id="GO:0016758">
    <property type="term" value="F:hexosyltransferase activity"/>
    <property type="evidence" value="ECO:0007669"/>
    <property type="project" value="InterPro"/>
</dbReference>
<dbReference type="PANTHER" id="PTHR11214:SF314">
    <property type="entry name" value="HEXOSYLTRANSFERASE"/>
    <property type="match status" value="1"/>
</dbReference>
<evidence type="ECO:0000256" key="8">
    <source>
        <dbReference type="ARBA" id="ARBA00023034"/>
    </source>
</evidence>
<keyword evidence="10" id="KW-0325">Glycoprotein</keyword>